<evidence type="ECO:0000256" key="5">
    <source>
        <dbReference type="SAM" id="MobiDB-lite"/>
    </source>
</evidence>
<dbReference type="GO" id="GO:0045053">
    <property type="term" value="P:protein retention in Golgi apparatus"/>
    <property type="evidence" value="ECO:0007669"/>
    <property type="project" value="UniProtKB-UniRule"/>
</dbReference>
<dbReference type="InterPro" id="IPR017148">
    <property type="entry name" value="VPS13_fungi"/>
</dbReference>
<dbReference type="FunCoup" id="A0A3N4LFA4">
    <property type="interactions" value="734"/>
</dbReference>
<evidence type="ECO:0000256" key="3">
    <source>
        <dbReference type="ARBA" id="ARBA00023055"/>
    </source>
</evidence>
<evidence type="ECO:0000313" key="11">
    <source>
        <dbReference type="Proteomes" id="UP000267821"/>
    </source>
</evidence>
<feature type="domain" description="VPS13-like middle region" evidence="7">
    <location>
        <begin position="1095"/>
        <end position="1887"/>
    </location>
</feature>
<evidence type="ECO:0000256" key="2">
    <source>
        <dbReference type="ARBA" id="ARBA00022448"/>
    </source>
</evidence>
<comment type="function">
    <text evidence="4">Mediates the transfer of lipids between membranes at organelle contact sites. May play a role in mitochondrial lipid homeostasis.</text>
</comment>
<evidence type="ECO:0000256" key="1">
    <source>
        <dbReference type="ARBA" id="ARBA00006545"/>
    </source>
</evidence>
<keyword evidence="3 4" id="KW-0445">Lipid transport</keyword>
<gene>
    <name evidence="10" type="ORF">L211DRAFT_811684</name>
</gene>
<dbReference type="Pfam" id="PF25033">
    <property type="entry name" value="VPS13_M"/>
    <property type="match status" value="1"/>
</dbReference>
<dbReference type="InterPro" id="IPR026854">
    <property type="entry name" value="VPS13_N"/>
</dbReference>
<evidence type="ECO:0000313" key="10">
    <source>
        <dbReference type="EMBL" id="RPB21574.1"/>
    </source>
</evidence>
<dbReference type="EMBL" id="ML121558">
    <property type="protein sequence ID" value="RPB21574.1"/>
    <property type="molecule type" value="Genomic_DNA"/>
</dbReference>
<dbReference type="GO" id="GO:0006869">
    <property type="term" value="P:lipid transport"/>
    <property type="evidence" value="ECO:0007669"/>
    <property type="project" value="UniProtKB-KW"/>
</dbReference>
<organism evidence="10 11">
    <name type="scientific">Terfezia boudieri ATCC MYA-4762</name>
    <dbReference type="NCBI Taxonomy" id="1051890"/>
    <lineage>
        <taxon>Eukaryota</taxon>
        <taxon>Fungi</taxon>
        <taxon>Dikarya</taxon>
        <taxon>Ascomycota</taxon>
        <taxon>Pezizomycotina</taxon>
        <taxon>Pezizomycetes</taxon>
        <taxon>Pezizales</taxon>
        <taxon>Pezizaceae</taxon>
        <taxon>Terfezia</taxon>
    </lineage>
</organism>
<feature type="compositionally biased region" description="Basic residues" evidence="5">
    <location>
        <begin position="1582"/>
        <end position="1594"/>
    </location>
</feature>
<feature type="domain" description="Intermembrane lipid transfer protein VPS13-like C-terminal" evidence="9">
    <location>
        <begin position="3060"/>
        <end position="3165"/>
    </location>
</feature>
<dbReference type="GO" id="GO:0007005">
    <property type="term" value="P:mitochondrion organization"/>
    <property type="evidence" value="ECO:0007669"/>
    <property type="project" value="TreeGrafter"/>
</dbReference>
<comment type="similarity">
    <text evidence="1 4">Belongs to the VPS13 family.</text>
</comment>
<evidence type="ECO:0000259" key="9">
    <source>
        <dbReference type="Pfam" id="PF25037"/>
    </source>
</evidence>
<feature type="region of interest" description="Disordered" evidence="5">
    <location>
        <begin position="1567"/>
        <end position="1603"/>
    </location>
</feature>
<dbReference type="InterPro" id="IPR009543">
    <property type="entry name" value="VPS13_VAB"/>
</dbReference>
<keyword evidence="11" id="KW-1185">Reference proteome</keyword>
<sequence length="3190" mass="359658">MLEGLVATLLNRFLGMYIQNFDPKQLNIGIWSGDVQLRNLELRKEALDQMKLPLNVVQGHLGSLTLQIPWSNLKGKPVKVLIEDVYLLAAPKADQEYDEDEEERRRQRLKQEKLNSAELISERTAVGMSDEEQKKNQSFTESLTTKIIDNVQVTVKNIHIRYEDAISTPGHPFALGLTLEEFSAVSTNENWEPAFVHENVAVTHKLARLGSLAIYWNTDANHFGGQSTHDEIIQAFHNLIATGENTLPGHQFVLKPVSGIGRIEMSKEASRDTPKMKANLLFDEIGFVLDEDQYRDALMMVDLFHFYIRHQQHKKYQPKVTPKQDPRAWFRFAGNAVLRQIHEKNRQWSWAYFEERRDDRKRYIELFKKRKKRTITSVEGEGLEKLEWKLSYEDLRFYRSLARNQLKKEKALVPKQEEAAKQAQGWTSWLWGTSTTPQTKEQEEEGSTVMTEQQRKEFYEAIDWDEKKAIAEAVDLPRETVKMQVEASLQTGSFTLRGDPHGKQAEILQLLFDTFKAKILQRPDSFYGEISLAGFRVFDGTTPGSLYPQIVRIKEGRVCEDKSSRTKELDVEHELAEVSKESNQNEPFFQATFEQNPLDQSADSSVTAKMRSMEIIYNPRFVVEIVKFFKPPERHMESIGALLESAGATVEGLRKQTRAGLEYALEEHKTLNAKLDLQAPLIIVPESCTQKTSNCLIIDAGHISLISDLVKKELIDEVQKKHQKTYDDDDYAALENLMYDKFLLKLHSTQVLIGPSIEETLSQLHATADKKHFYIVDRINIDFIVQISIVPKAQNLTKFKISGHLPVLQASLSDKKYKALMRIIDVAIPKFEEITPVPPEKNVRQPAQGIASPTYADITKQKAFQFAQQQDLVISDESEDGGDDRFEEASDGISDSLPSIQQRTFEFTFKVDKLQGSLSRSDPSGGELEKELAILVAEHFQLDFYLRPFDMVAEVLLKSFNIEDLVDENPSPDFRRIVTSGGFNSDSGKPLFYVKYVKVNPQSPEFMTVYEAIETNVDVSISTINIIITRKTVLTLLDFILTTFTNPDVVATSQSDIGNSESQVSRPALSQDSKIRVKIDLKSIILILNYDGIRLATLSLNSADVAIFLRGKSMRLGARLGNFTLVDDINEGAAPDSPLRQLVSIQGDELADFRYETFDPGAHGSYPGYNSSIYLRSGSVKVNFVEEPFRKIIDFAVKFGRMQALFNAARQAAVNQASQIQNPDKIHFDIIVRTPIIVFPRVSESGETTRDLLTAYLGEIYAENKFVPLDDSSNPYIVNKISTGIRKTRLTSEFHYGEDVTEELELLDELDLGFGMTYMEHQEDVPRPDLEVQGEMSDLKLKLTQTQYRLLLELSQSIPTVFVGVSEDEDNINDPPTPTLYVPASGEPEVQSNSSSVDTYSADMHPELGVRPGAWTKLDLVFKIGQIGMELFECDTDKPVGDLQDASLSRACLDNTNLKLRMISDGSLESELLINSFNIKDSRRMGTNKFRNIMSSSNTDDAQFMASVTISGGIERNLVALLTVDSPRIIFALDYIFALKDFVMDVFAKPAETLDIDLSEASDSEDSVSVSAVTSDSTKNKNGSRTKPQAHKKTPQQSGRPMNISYRVNVVNSQVILIANPSSSSSEAIVLGTKQVLLSQQHALTLQISRVGMFLCRMDKFDENRLRVLDDFNLNVSLDSKDLGLFNTMTSIAVDVDPLVLRVSLRDILLATQIMAKASEMSQPKEKTTGTTAKATLIKSGALGKRPPTDRVSSAVKRKAKSLTTMKSAPTSQQRQSTSPNTVRREELKAEIAGMRVILIGDTHELPLLDVSVKNFTVELKDWTGEMTADTSLETFVNIYNFSKSAWEPLIEPWQLGFHMSRNQNPDRLSIDLLSRKMLEITITSQTIALAMKAAQFMQQDEDMLTKPRGADVPYRIRNQTGYSLHVWAVTETLVENKQMAVKLDDGGEVPWRFEEWEKMRENLSPEGTSGLVGVKLEDTPYESIKEIAVNKEGETLYALGPSRADVRHLLLCEVHLGANNVKYITFRSPMLISNNTQIPIELGILDQELRNIIKIYKIAPGDSQPAPIELAYTNNFVIRPDPGFGFTWSQDRLFWRDLIRQPTRTFVCRATEPQNTTPFCFHMHANIRKNSASRSSSSPTPAISYPYMKIILSAPLEVQNLLPYDFKFRIYDKNTEEEWANFLRKGGLSPVHVVELSHLLLMSIDMQDTVFNLSEFAIINSNNTEFKRENTLKCVDNQRLELSLKLHYFPIPESGGAFRVAVYSPYVILNKTGMDIMVKSKSLLQSAKAAAGQVQRGSGPRQKPTPYMFSFPHEDGQNRAVLKVGDSNWSRPQSFEAIGSSSEVVLTSALKPNEEIHIGIYVEEGKGKYKMSKIVTLTPRFILKSRLSEEINVREWTSPNVMALKPGELLPLHFMKAGYQKQLCICFPGAENSWTAPFNISDLGSIHLKIAKASQRQKLLRIDILAEQSTIFLHISMETKNWPFSIRNESHVEFMFYQADPYDDDEDNSDTPWKPVRYRLPARRIMPYAWDFPAAKTKELVIQANGKERHVRLAEIGNSIPLRIPRRDGGPIIIDINVTAEGPTQTLVLSDYKPSKSLYKPKFNASVTSMASTPGFEVIDNDSGETFRTQLRFAGVGISLINTKLKELAYITFRDMVVTYTESSLYQTLNLIVKWIQIDNQLYGGIFPIVLYPSVVQKTGSEMEVHPSVHSSITRVKNDSYGVYYIKYATFLLQQMTLELDEDFIYALLDFLKIPGADWDKEDHDKPICDETLDVPEPKLTEAEKDVYFEVLNIQPMQVDLSFVRTDVINVEDKRSSHNPIMFLVNVLTMAIGNINDAPIRMMSLVLENARVSLPVLARLVQTHYSQQALGQVHKVLGSADFLGNPVGLFNNISSGVMDIFYEPYQGLIMTDRPQEFGIGIAKGATSFVRKSVFGVSDSLSKFTGSISKGLTAATLDKQFQDRRRMTRARNRPKHALYGVTQGATSLASSFVDGVTGLGRKPLEGAEREGALGFFKGIGKGVVGLATKPAIGIFDLASNVTEGIRNTTTVFDAEGLERVRLTRFIPQDGIVRPYSQREALGQFWLKQLDSGKYFDEEYIAHLDLSEHDSVVMLTYNRIMMVKAKKLTCEWDYPLHQLHTISMEKTGIVLYLRGNRQGPFIPMVDESSRQFLYKKIELVVNSFNSTASGV</sequence>
<dbReference type="InterPro" id="IPR026847">
    <property type="entry name" value="VPS13"/>
</dbReference>
<feature type="region of interest" description="Disordered" evidence="5">
    <location>
        <begin position="1719"/>
        <end position="1783"/>
    </location>
</feature>
<dbReference type="GO" id="GO:0006623">
    <property type="term" value="P:protein targeting to vacuole"/>
    <property type="evidence" value="ECO:0007669"/>
    <property type="project" value="TreeGrafter"/>
</dbReference>
<dbReference type="GO" id="GO:0045324">
    <property type="term" value="P:late endosome to vacuole transport"/>
    <property type="evidence" value="ECO:0007669"/>
    <property type="project" value="UniProtKB-UniRule"/>
</dbReference>
<dbReference type="PANTHER" id="PTHR16166:SF93">
    <property type="entry name" value="INTERMEMBRANE LIPID TRANSFER PROTEIN VPS13"/>
    <property type="match status" value="1"/>
</dbReference>
<keyword evidence="2 4" id="KW-0813">Transport</keyword>
<reference evidence="10 11" key="1">
    <citation type="journal article" date="2018" name="Nat. Ecol. Evol.">
        <title>Pezizomycetes genomes reveal the molecular basis of ectomycorrhizal truffle lifestyle.</title>
        <authorList>
            <person name="Murat C."/>
            <person name="Payen T."/>
            <person name="Noel B."/>
            <person name="Kuo A."/>
            <person name="Morin E."/>
            <person name="Chen J."/>
            <person name="Kohler A."/>
            <person name="Krizsan K."/>
            <person name="Balestrini R."/>
            <person name="Da Silva C."/>
            <person name="Montanini B."/>
            <person name="Hainaut M."/>
            <person name="Levati E."/>
            <person name="Barry K.W."/>
            <person name="Belfiori B."/>
            <person name="Cichocki N."/>
            <person name="Clum A."/>
            <person name="Dockter R.B."/>
            <person name="Fauchery L."/>
            <person name="Guy J."/>
            <person name="Iotti M."/>
            <person name="Le Tacon F."/>
            <person name="Lindquist E.A."/>
            <person name="Lipzen A."/>
            <person name="Malagnac F."/>
            <person name="Mello A."/>
            <person name="Molinier V."/>
            <person name="Miyauchi S."/>
            <person name="Poulain J."/>
            <person name="Riccioni C."/>
            <person name="Rubini A."/>
            <person name="Sitrit Y."/>
            <person name="Splivallo R."/>
            <person name="Traeger S."/>
            <person name="Wang M."/>
            <person name="Zifcakova L."/>
            <person name="Wipf D."/>
            <person name="Zambonelli A."/>
            <person name="Paolocci F."/>
            <person name="Nowrousian M."/>
            <person name="Ottonello S."/>
            <person name="Baldrian P."/>
            <person name="Spatafora J.W."/>
            <person name="Henrissat B."/>
            <person name="Nagy L.G."/>
            <person name="Aury J.M."/>
            <person name="Wincker P."/>
            <person name="Grigoriev I.V."/>
            <person name="Bonfante P."/>
            <person name="Martin F.M."/>
        </authorList>
    </citation>
    <scope>NUCLEOTIDE SEQUENCE [LARGE SCALE GENOMIC DNA]</scope>
    <source>
        <strain evidence="10 11">ATCC MYA-4762</strain>
    </source>
</reference>
<name>A0A3N4LFA4_9PEZI</name>
<dbReference type="InterPro" id="IPR056747">
    <property type="entry name" value="VPS13-like_M"/>
</dbReference>
<dbReference type="Proteomes" id="UP000267821">
    <property type="component" value="Unassembled WGS sequence"/>
</dbReference>
<dbReference type="GO" id="GO:0005794">
    <property type="term" value="C:Golgi apparatus"/>
    <property type="evidence" value="ECO:0007669"/>
    <property type="project" value="UniProtKB-UniRule"/>
</dbReference>
<dbReference type="STRING" id="1051890.A0A3N4LFA4"/>
<dbReference type="PANTHER" id="PTHR16166">
    <property type="entry name" value="VACUOLAR PROTEIN SORTING-ASSOCIATED PROTEIN VPS13"/>
    <property type="match status" value="1"/>
</dbReference>
<feature type="compositionally biased region" description="Low complexity" evidence="5">
    <location>
        <begin position="1567"/>
        <end position="1577"/>
    </location>
</feature>
<dbReference type="OrthoDB" id="428159at2759"/>
<keyword evidence="4" id="KW-0333">Golgi apparatus</keyword>
<dbReference type="InterPro" id="IPR056748">
    <property type="entry name" value="VPS13-like_C"/>
</dbReference>
<dbReference type="Pfam" id="PF12624">
    <property type="entry name" value="VPS13_N"/>
    <property type="match status" value="1"/>
</dbReference>
<dbReference type="Pfam" id="PF25037">
    <property type="entry name" value="VPS13_C"/>
    <property type="match status" value="1"/>
</dbReference>
<feature type="domain" description="Vacuolar protein sorting-associated protein 13 VPS13 adaptor binding" evidence="8">
    <location>
        <begin position="1956"/>
        <end position="2537"/>
    </location>
</feature>
<dbReference type="InParanoid" id="A0A3N4LFA4"/>
<evidence type="ECO:0000256" key="4">
    <source>
        <dbReference type="PIRNR" id="PIRNR037235"/>
    </source>
</evidence>
<dbReference type="Pfam" id="PF25036">
    <property type="entry name" value="VPS13_VAB"/>
    <property type="match status" value="1"/>
</dbReference>
<evidence type="ECO:0000259" key="6">
    <source>
        <dbReference type="Pfam" id="PF12624"/>
    </source>
</evidence>
<feature type="compositionally biased region" description="Polar residues" evidence="5">
    <location>
        <begin position="1762"/>
        <end position="1782"/>
    </location>
</feature>
<dbReference type="PIRSF" id="PIRSF037235">
    <property type="entry name" value="VPS13_fungi"/>
    <property type="match status" value="1"/>
</dbReference>
<evidence type="ECO:0000259" key="8">
    <source>
        <dbReference type="Pfam" id="PF25036"/>
    </source>
</evidence>
<proteinExistence type="inferred from homology"/>
<accession>A0A3N4LFA4</accession>
<protein>
    <recommendedName>
        <fullName evidence="4">Vacuolar protein sorting-associated protein</fullName>
    </recommendedName>
</protein>
<feature type="domain" description="Chorein N-terminal" evidence="6">
    <location>
        <begin position="1"/>
        <end position="848"/>
    </location>
</feature>
<evidence type="ECO:0000259" key="7">
    <source>
        <dbReference type="Pfam" id="PF25033"/>
    </source>
</evidence>